<comment type="caution">
    <text evidence="7">The sequence shown here is derived from an EMBL/GenBank/DDBJ whole genome shotgun (WGS) entry which is preliminary data.</text>
</comment>
<organism evidence="7 8">
    <name type="scientific">Acidisoma cellulosilyticum</name>
    <dbReference type="NCBI Taxonomy" id="2802395"/>
    <lineage>
        <taxon>Bacteria</taxon>
        <taxon>Pseudomonadati</taxon>
        <taxon>Pseudomonadota</taxon>
        <taxon>Alphaproteobacteria</taxon>
        <taxon>Acetobacterales</taxon>
        <taxon>Acidocellaceae</taxon>
        <taxon>Acidisoma</taxon>
    </lineage>
</organism>
<keyword evidence="2 5" id="KW-0479">Metal-binding</keyword>
<accession>A0A964E2R6</accession>
<dbReference type="Gene3D" id="2.60.120.330">
    <property type="entry name" value="B-lactam Antibiotic, Isopenicillin N Synthase, Chain"/>
    <property type="match status" value="1"/>
</dbReference>
<dbReference type="GO" id="GO:0016491">
    <property type="term" value="F:oxidoreductase activity"/>
    <property type="evidence" value="ECO:0007669"/>
    <property type="project" value="UniProtKB-KW"/>
</dbReference>
<dbReference type="InterPro" id="IPR005123">
    <property type="entry name" value="Oxoglu/Fe-dep_dioxygenase_dom"/>
</dbReference>
<dbReference type="PROSITE" id="PS51471">
    <property type="entry name" value="FE2OG_OXY"/>
    <property type="match status" value="1"/>
</dbReference>
<evidence type="ECO:0000256" key="4">
    <source>
        <dbReference type="ARBA" id="ARBA00023004"/>
    </source>
</evidence>
<dbReference type="Pfam" id="PF03171">
    <property type="entry name" value="2OG-FeII_Oxy"/>
    <property type="match status" value="1"/>
</dbReference>
<gene>
    <name evidence="7" type="ORF">ACELLULO517_06690</name>
</gene>
<dbReference type="SUPFAM" id="SSF51197">
    <property type="entry name" value="Clavaminate synthase-like"/>
    <property type="match status" value="1"/>
</dbReference>
<evidence type="ECO:0000259" key="6">
    <source>
        <dbReference type="PROSITE" id="PS51471"/>
    </source>
</evidence>
<dbReference type="GO" id="GO:0046872">
    <property type="term" value="F:metal ion binding"/>
    <property type="evidence" value="ECO:0007669"/>
    <property type="project" value="UniProtKB-KW"/>
</dbReference>
<comment type="similarity">
    <text evidence="1 5">Belongs to the iron/ascorbate-dependent oxidoreductase family.</text>
</comment>
<dbReference type="InterPro" id="IPR027443">
    <property type="entry name" value="IPNS-like_sf"/>
</dbReference>
<sequence>MTDIPIIDLAGLRSSDLEERRAAAAALGAACRNVGFFYVKNHGIPDKVARGIFDASRTLFAQPPETKEQLSIKRSAHNRGYVGVAGERLDAKASPDQKEAFNIGFELPPDDPDVLAGKPFRGVNLWPDIPGWRDQVLAYYDACMTLQLTIHRGFALDLGIAEDFFADKMDRPIATLRLLHYPAGEASEGAEIGAGQHTDYGNVTILATDGVAGLQVQRRDGVWLDAPHIDGAFVCNIGDCLMRWTNDVYVSTPHRVLRPKAERYSVAFFADANPDALVETLPTCLAPGEAARYPAIICADYLRERLTATYDHLKTGN</sequence>
<evidence type="ECO:0000256" key="2">
    <source>
        <dbReference type="ARBA" id="ARBA00022723"/>
    </source>
</evidence>
<dbReference type="RefSeq" id="WP_227306530.1">
    <property type="nucleotide sequence ID" value="NZ_JAESVA010000002.1"/>
</dbReference>
<proteinExistence type="inferred from homology"/>
<dbReference type="PRINTS" id="PR00682">
    <property type="entry name" value="IPNSYNTHASE"/>
</dbReference>
<keyword evidence="3 5" id="KW-0560">Oxidoreductase</keyword>
<feature type="domain" description="Fe2OG dioxygenase" evidence="6">
    <location>
        <begin position="172"/>
        <end position="272"/>
    </location>
</feature>
<dbReference type="InterPro" id="IPR026992">
    <property type="entry name" value="DIOX_N"/>
</dbReference>
<protein>
    <submittedName>
        <fullName evidence="7">Isopenicillin N synthase family oxygenase</fullName>
    </submittedName>
</protein>
<evidence type="ECO:0000313" key="8">
    <source>
        <dbReference type="Proteomes" id="UP000721844"/>
    </source>
</evidence>
<dbReference type="Pfam" id="PF14226">
    <property type="entry name" value="DIOX_N"/>
    <property type="match status" value="1"/>
</dbReference>
<evidence type="ECO:0000256" key="3">
    <source>
        <dbReference type="ARBA" id="ARBA00023002"/>
    </source>
</evidence>
<name>A0A964E2R6_9PROT</name>
<dbReference type="EMBL" id="JAESVA010000002">
    <property type="protein sequence ID" value="MCB8879915.1"/>
    <property type="molecule type" value="Genomic_DNA"/>
</dbReference>
<evidence type="ECO:0000256" key="5">
    <source>
        <dbReference type="RuleBase" id="RU003682"/>
    </source>
</evidence>
<dbReference type="PANTHER" id="PTHR10209">
    <property type="entry name" value="OXIDOREDUCTASE, 2OG-FE II OXYGENASE FAMILY PROTEIN"/>
    <property type="match status" value="1"/>
</dbReference>
<keyword evidence="8" id="KW-1185">Reference proteome</keyword>
<dbReference type="AlphaFoldDB" id="A0A964E2R6"/>
<reference evidence="7 8" key="1">
    <citation type="journal article" date="2021" name="Microorganisms">
        <title>Acidisoma silvae sp. nov. and Acidisomacellulosilytica sp. nov., Two Acidophilic Bacteria Isolated from Decaying Wood, Hydrolyzing Cellulose and Producing Poly-3-hydroxybutyrate.</title>
        <authorList>
            <person name="Mieszkin S."/>
            <person name="Pouder E."/>
            <person name="Uroz S."/>
            <person name="Simon-Colin C."/>
            <person name="Alain K."/>
        </authorList>
    </citation>
    <scope>NUCLEOTIDE SEQUENCE [LARGE SCALE GENOMIC DNA]</scope>
    <source>
        <strain evidence="7 8">HW T5.17</strain>
    </source>
</reference>
<dbReference type="Proteomes" id="UP000721844">
    <property type="component" value="Unassembled WGS sequence"/>
</dbReference>
<evidence type="ECO:0000256" key="1">
    <source>
        <dbReference type="ARBA" id="ARBA00008056"/>
    </source>
</evidence>
<keyword evidence="4 5" id="KW-0408">Iron</keyword>
<dbReference type="PANTHER" id="PTHR10209:SF881">
    <property type="entry name" value="FI07970P-RELATED"/>
    <property type="match status" value="1"/>
</dbReference>
<evidence type="ECO:0000313" key="7">
    <source>
        <dbReference type="EMBL" id="MCB8879915.1"/>
    </source>
</evidence>
<dbReference type="InterPro" id="IPR044861">
    <property type="entry name" value="IPNS-like_FE2OG_OXY"/>
</dbReference>